<evidence type="ECO:0008006" key="4">
    <source>
        <dbReference type="Google" id="ProtNLM"/>
    </source>
</evidence>
<name>W9CBX0_SCLBF</name>
<dbReference type="Proteomes" id="UP000019487">
    <property type="component" value="Unassembled WGS sequence"/>
</dbReference>
<evidence type="ECO:0000313" key="2">
    <source>
        <dbReference type="EMBL" id="ESZ92319.1"/>
    </source>
</evidence>
<reference evidence="2 3" key="1">
    <citation type="journal article" date="2014" name="Genome Announc.">
        <title>Draft genome sequence of Sclerotinia borealis, a psychrophilic plant pathogenic fungus.</title>
        <authorList>
            <person name="Mardanov A.V."/>
            <person name="Beletsky A.V."/>
            <person name="Kadnikov V.V."/>
            <person name="Ignatov A.N."/>
            <person name="Ravin N.V."/>
        </authorList>
    </citation>
    <scope>NUCLEOTIDE SEQUENCE [LARGE SCALE GENOMIC DNA]</scope>
    <source>
        <strain evidence="3">F-4157</strain>
    </source>
</reference>
<dbReference type="EMBL" id="AYSA01000395">
    <property type="protein sequence ID" value="ESZ92319.1"/>
    <property type="molecule type" value="Genomic_DNA"/>
</dbReference>
<feature type="compositionally biased region" description="Polar residues" evidence="1">
    <location>
        <begin position="1"/>
        <end position="11"/>
    </location>
</feature>
<sequence>MASKSNPNVPQKQRRVANRSKTQRKNAVNHISKNARGTRTSTVLHPTSGPLAPVSGKKARKLQKAQNCARQRALEQALKEEAEVKMTDAPTEGEGMEIDNAA</sequence>
<evidence type="ECO:0000313" key="3">
    <source>
        <dbReference type="Proteomes" id="UP000019487"/>
    </source>
</evidence>
<dbReference type="HOGENOM" id="CLU_152094_0_0_1"/>
<feature type="region of interest" description="Disordered" evidence="1">
    <location>
        <begin position="1"/>
        <end position="63"/>
    </location>
</feature>
<feature type="compositionally biased region" description="Polar residues" evidence="1">
    <location>
        <begin position="25"/>
        <end position="45"/>
    </location>
</feature>
<proteinExistence type="predicted"/>
<accession>W9CBX0</accession>
<comment type="caution">
    <text evidence="2">The sequence shown here is derived from an EMBL/GenBank/DDBJ whole genome shotgun (WGS) entry which is preliminary data.</text>
</comment>
<keyword evidence="3" id="KW-1185">Reference proteome</keyword>
<feature type="region of interest" description="Disordered" evidence="1">
    <location>
        <begin position="79"/>
        <end position="102"/>
    </location>
</feature>
<evidence type="ECO:0000256" key="1">
    <source>
        <dbReference type="SAM" id="MobiDB-lite"/>
    </source>
</evidence>
<dbReference type="OrthoDB" id="5422107at2759"/>
<gene>
    <name evidence="2" type="ORF">SBOR_7310</name>
</gene>
<protein>
    <recommendedName>
        <fullName evidence="4">Ribosome biogenesis protein ALB1</fullName>
    </recommendedName>
</protein>
<feature type="compositionally biased region" description="Basic residues" evidence="1">
    <location>
        <begin position="12"/>
        <end position="24"/>
    </location>
</feature>
<dbReference type="AlphaFoldDB" id="W9CBX0"/>
<organism evidence="2 3">
    <name type="scientific">Sclerotinia borealis (strain F-4128)</name>
    <dbReference type="NCBI Taxonomy" id="1432307"/>
    <lineage>
        <taxon>Eukaryota</taxon>
        <taxon>Fungi</taxon>
        <taxon>Dikarya</taxon>
        <taxon>Ascomycota</taxon>
        <taxon>Pezizomycotina</taxon>
        <taxon>Leotiomycetes</taxon>
        <taxon>Helotiales</taxon>
        <taxon>Sclerotiniaceae</taxon>
        <taxon>Sclerotinia</taxon>
    </lineage>
</organism>